<evidence type="ECO:0000313" key="3">
    <source>
        <dbReference type="Proteomes" id="UP000774570"/>
    </source>
</evidence>
<dbReference type="InterPro" id="IPR007278">
    <property type="entry name" value="DUF397"/>
</dbReference>
<name>A0ABS7G258_9ACTN</name>
<keyword evidence="3" id="KW-1185">Reference proteome</keyword>
<feature type="domain" description="DUF397" evidence="1">
    <location>
        <begin position="8"/>
        <end position="59"/>
    </location>
</feature>
<comment type="caution">
    <text evidence="2">The sequence shown here is derived from an EMBL/GenBank/DDBJ whole genome shotgun (WGS) entry which is preliminary data.</text>
</comment>
<protein>
    <submittedName>
        <fullName evidence="2">DUF397 domain-containing protein</fullName>
    </submittedName>
</protein>
<dbReference type="RefSeq" id="WP_220169201.1">
    <property type="nucleotide sequence ID" value="NZ_JAIBOA010000019.1"/>
</dbReference>
<proteinExistence type="predicted"/>
<dbReference type="EMBL" id="JAIBOA010000019">
    <property type="protein sequence ID" value="MBW8485964.1"/>
    <property type="molecule type" value="Genomic_DNA"/>
</dbReference>
<reference evidence="2 3" key="1">
    <citation type="submission" date="2021-07" db="EMBL/GenBank/DDBJ databases">
        <title>Actinomadura sp. PM05-2 isolated from lichen.</title>
        <authorList>
            <person name="Somphong A."/>
            <person name="Phongsopitanun W."/>
            <person name="Tanasupawat S."/>
            <person name="Peongsungnone V."/>
        </authorList>
    </citation>
    <scope>NUCLEOTIDE SEQUENCE [LARGE SCALE GENOMIC DNA]</scope>
    <source>
        <strain evidence="2 3">PM05-2</strain>
    </source>
</reference>
<organism evidence="2 3">
    <name type="scientific">Actinomadura parmotrematis</name>
    <dbReference type="NCBI Taxonomy" id="2864039"/>
    <lineage>
        <taxon>Bacteria</taxon>
        <taxon>Bacillati</taxon>
        <taxon>Actinomycetota</taxon>
        <taxon>Actinomycetes</taxon>
        <taxon>Streptosporangiales</taxon>
        <taxon>Thermomonosporaceae</taxon>
        <taxon>Actinomadura</taxon>
    </lineage>
</organism>
<sequence length="59" mass="6263">MNTTPTPATWRKSSHSNTERECVELAALGGAVGIRDSKAPDAGTLLLSRRALARLLTTV</sequence>
<evidence type="ECO:0000313" key="2">
    <source>
        <dbReference type="EMBL" id="MBW8485964.1"/>
    </source>
</evidence>
<evidence type="ECO:0000259" key="1">
    <source>
        <dbReference type="Pfam" id="PF04149"/>
    </source>
</evidence>
<accession>A0ABS7G258</accession>
<gene>
    <name evidence="2" type="ORF">K1Y72_26550</name>
</gene>
<dbReference type="Proteomes" id="UP000774570">
    <property type="component" value="Unassembled WGS sequence"/>
</dbReference>
<dbReference type="Pfam" id="PF04149">
    <property type="entry name" value="DUF397"/>
    <property type="match status" value="1"/>
</dbReference>